<accession>A0A4Y2L455</accession>
<name>A0A4Y2L455_ARAVE</name>
<dbReference type="EMBL" id="BGPR01005260">
    <property type="protein sequence ID" value="GBN08396.1"/>
    <property type="molecule type" value="Genomic_DNA"/>
</dbReference>
<evidence type="ECO:0000313" key="3">
    <source>
        <dbReference type="Proteomes" id="UP000499080"/>
    </source>
</evidence>
<organism evidence="2 3">
    <name type="scientific">Araneus ventricosus</name>
    <name type="common">Orbweaver spider</name>
    <name type="synonym">Epeira ventricosa</name>
    <dbReference type="NCBI Taxonomy" id="182803"/>
    <lineage>
        <taxon>Eukaryota</taxon>
        <taxon>Metazoa</taxon>
        <taxon>Ecdysozoa</taxon>
        <taxon>Arthropoda</taxon>
        <taxon>Chelicerata</taxon>
        <taxon>Arachnida</taxon>
        <taxon>Araneae</taxon>
        <taxon>Araneomorphae</taxon>
        <taxon>Entelegynae</taxon>
        <taxon>Araneoidea</taxon>
        <taxon>Araneidae</taxon>
        <taxon>Araneus</taxon>
    </lineage>
</organism>
<dbReference type="SUPFAM" id="SSF56219">
    <property type="entry name" value="DNase I-like"/>
    <property type="match status" value="1"/>
</dbReference>
<sequence length="244" mass="28713">MRHSLWCPVIRDHRSNDEGVPFVDFITKHHLSVWNDPNSNPTFETTRAKSWIDITGASEALYFAAHTWQVTTHTLSDHNYFEYNLGEMDVAERIPRFNLNKFRLRKVAQKIADVSSTLIDQLERSASPEDLDIFVLALTATIQEVRATYLKYTKRRPKTVLWWNAELEMLRNKNSALKRRFTRTLDPVVKADKKAAYKICRAKFRQTLSIKRDKSWAEFCREVSSLNEYVLPYKFVRIRFVVPL</sequence>
<dbReference type="InterPro" id="IPR005135">
    <property type="entry name" value="Endo/exonuclease/phosphatase"/>
</dbReference>
<keyword evidence="3" id="KW-1185">Reference proteome</keyword>
<reference evidence="2 3" key="1">
    <citation type="journal article" date="2019" name="Sci. Rep.">
        <title>Orb-weaving spider Araneus ventricosus genome elucidates the spidroin gene catalogue.</title>
        <authorList>
            <person name="Kono N."/>
            <person name="Nakamura H."/>
            <person name="Ohtoshi R."/>
            <person name="Moran D.A.P."/>
            <person name="Shinohara A."/>
            <person name="Yoshida Y."/>
            <person name="Fujiwara M."/>
            <person name="Mori M."/>
            <person name="Tomita M."/>
            <person name="Arakawa K."/>
        </authorList>
    </citation>
    <scope>NUCLEOTIDE SEQUENCE [LARGE SCALE GENOMIC DNA]</scope>
</reference>
<comment type="caution">
    <text evidence="2">The sequence shown here is derived from an EMBL/GenBank/DDBJ whole genome shotgun (WGS) entry which is preliminary data.</text>
</comment>
<dbReference type="OrthoDB" id="6437148at2759"/>
<dbReference type="GO" id="GO:0003824">
    <property type="term" value="F:catalytic activity"/>
    <property type="evidence" value="ECO:0007669"/>
    <property type="project" value="InterPro"/>
</dbReference>
<proteinExistence type="predicted"/>
<protein>
    <recommendedName>
        <fullName evidence="1">Endonuclease/exonuclease/phosphatase domain-containing protein</fullName>
    </recommendedName>
</protein>
<gene>
    <name evidence="2" type="ORF">AVEN_84224_1</name>
</gene>
<dbReference type="Proteomes" id="UP000499080">
    <property type="component" value="Unassembled WGS sequence"/>
</dbReference>
<dbReference type="AlphaFoldDB" id="A0A4Y2L455"/>
<dbReference type="Gene3D" id="3.60.10.10">
    <property type="entry name" value="Endonuclease/exonuclease/phosphatase"/>
    <property type="match status" value="1"/>
</dbReference>
<evidence type="ECO:0000313" key="2">
    <source>
        <dbReference type="EMBL" id="GBN08396.1"/>
    </source>
</evidence>
<feature type="domain" description="Endonuclease/exonuclease/phosphatase" evidence="1">
    <location>
        <begin position="3"/>
        <end position="81"/>
    </location>
</feature>
<dbReference type="Pfam" id="PF14529">
    <property type="entry name" value="Exo_endo_phos_2"/>
    <property type="match status" value="1"/>
</dbReference>
<dbReference type="InterPro" id="IPR036691">
    <property type="entry name" value="Endo/exonu/phosph_ase_sf"/>
</dbReference>
<evidence type="ECO:0000259" key="1">
    <source>
        <dbReference type="Pfam" id="PF14529"/>
    </source>
</evidence>